<evidence type="ECO:0000313" key="4">
    <source>
        <dbReference type="Proteomes" id="UP000249375"/>
    </source>
</evidence>
<dbReference type="SUPFAM" id="SSF54211">
    <property type="entry name" value="Ribosomal protein S5 domain 2-like"/>
    <property type="match status" value="1"/>
</dbReference>
<dbReference type="PANTHER" id="PTHR16301:SF20">
    <property type="entry name" value="IMPACT FAMILY MEMBER YIGZ"/>
    <property type="match status" value="1"/>
</dbReference>
<dbReference type="InterPro" id="IPR036956">
    <property type="entry name" value="Impact_N_sf"/>
</dbReference>
<gene>
    <name evidence="3" type="ORF">C7Y71_001785</name>
</gene>
<keyword evidence="4" id="KW-1185">Reference proteome</keyword>
<comment type="similarity">
    <text evidence="1">Belongs to the IMPACT family.</text>
</comment>
<dbReference type="PROSITE" id="PS00910">
    <property type="entry name" value="UPF0029"/>
    <property type="match status" value="1"/>
</dbReference>
<dbReference type="InterPro" id="IPR020568">
    <property type="entry name" value="Ribosomal_Su5_D2-typ_SF"/>
</dbReference>
<dbReference type="RefSeq" id="WP_111897773.1">
    <property type="nucleotide sequence ID" value="NZ_CP033459.1"/>
</dbReference>
<feature type="domain" description="Impact N-terminal" evidence="2">
    <location>
        <begin position="18"/>
        <end position="123"/>
    </location>
</feature>
<protein>
    <submittedName>
        <fullName evidence="3">YigZ family protein</fullName>
    </submittedName>
</protein>
<dbReference type="EMBL" id="CP033459">
    <property type="protein sequence ID" value="QFQ11851.1"/>
    <property type="molecule type" value="Genomic_DNA"/>
</dbReference>
<dbReference type="Gene3D" id="3.30.230.30">
    <property type="entry name" value="Impact, N-terminal domain"/>
    <property type="match status" value="1"/>
</dbReference>
<dbReference type="OrthoDB" id="9813771at2"/>
<dbReference type="InterPro" id="IPR001498">
    <property type="entry name" value="Impact_N"/>
</dbReference>
<reference evidence="3 4" key="1">
    <citation type="submission" date="2018-11" db="EMBL/GenBank/DDBJ databases">
        <authorList>
            <person name="Na S.W."/>
            <person name="Baik M."/>
        </authorList>
    </citation>
    <scope>NUCLEOTIDE SEQUENCE [LARGE SCALE GENOMIC DNA]</scope>
    <source>
        <strain evidence="3 4">E39</strain>
    </source>
</reference>
<dbReference type="Pfam" id="PF01205">
    <property type="entry name" value="Impact_N"/>
    <property type="match status" value="1"/>
</dbReference>
<proteinExistence type="inferred from homology"/>
<evidence type="ECO:0000259" key="2">
    <source>
        <dbReference type="Pfam" id="PF01205"/>
    </source>
</evidence>
<organism evidence="3 4">
    <name type="scientific">Pseudoprevotella muciniphila</name>
    <dbReference type="NCBI Taxonomy" id="2133944"/>
    <lineage>
        <taxon>Bacteria</taxon>
        <taxon>Pseudomonadati</taxon>
        <taxon>Bacteroidota</taxon>
        <taxon>Bacteroidia</taxon>
        <taxon>Bacteroidales</taxon>
        <taxon>Prevotellaceae</taxon>
        <taxon>Pseudoprevotella</taxon>
    </lineage>
</organism>
<dbReference type="InterPro" id="IPR020569">
    <property type="entry name" value="UPF0029_Impact_CS"/>
</dbReference>
<dbReference type="InterPro" id="IPR023582">
    <property type="entry name" value="Impact"/>
</dbReference>
<evidence type="ECO:0000313" key="3">
    <source>
        <dbReference type="EMBL" id="QFQ11851.1"/>
    </source>
</evidence>
<dbReference type="GO" id="GO:0006446">
    <property type="term" value="P:regulation of translational initiation"/>
    <property type="evidence" value="ECO:0007669"/>
    <property type="project" value="TreeGrafter"/>
</dbReference>
<dbReference type="AlphaFoldDB" id="A0A5P8E4G5"/>
<accession>A0A5P8E4G5</accession>
<dbReference type="KEGG" id="alq:C7Y71_001785"/>
<evidence type="ECO:0000256" key="1">
    <source>
        <dbReference type="ARBA" id="ARBA00007665"/>
    </source>
</evidence>
<dbReference type="Proteomes" id="UP000249375">
    <property type="component" value="Chromosome"/>
</dbReference>
<dbReference type="InterPro" id="IPR015796">
    <property type="entry name" value="Impact_YigZ-like"/>
</dbReference>
<dbReference type="GO" id="GO:0005737">
    <property type="term" value="C:cytoplasm"/>
    <property type="evidence" value="ECO:0007669"/>
    <property type="project" value="TreeGrafter"/>
</dbReference>
<dbReference type="PANTHER" id="PTHR16301">
    <property type="entry name" value="IMPACT-RELATED"/>
    <property type="match status" value="1"/>
</dbReference>
<name>A0A5P8E4G5_9BACT</name>
<dbReference type="NCBIfam" id="TIGR00257">
    <property type="entry name" value="IMPACT_YIGZ"/>
    <property type="match status" value="1"/>
</dbReference>
<sequence length="198" mass="21970">MDAYLTIAQRGEGNYTEKRSRFLSFALHVENEDDVKDTIAQFRKKYYDARHVCYAYVLGPEKSATRANDDGEPSGSAGKPILGQITSMDLTDTLVVVVRYFGGVKLGTGGLFSAYKIAAKEALNAAEIEERIIKERLKVAVPYADVDVIMRLSKNAGAEIVSREYDAVNTILAIEIRKNEIENLKSVVNKVFTAKILK</sequence>